<dbReference type="EMBL" id="JAINUF010000005">
    <property type="protein sequence ID" value="KAJ8360342.1"/>
    <property type="molecule type" value="Genomic_DNA"/>
</dbReference>
<comment type="caution">
    <text evidence="2">The sequence shown here is derived from an EMBL/GenBank/DDBJ whole genome shotgun (WGS) entry which is preliminary data.</text>
</comment>
<sequence>MITRLLRNQEAVKATLAQQKHKYVTELLGGEAYVSCSVVLPALCHLYRIMEISDEDPTYMVRFKTAFKKDLAEWQADTNNGWLKLASALDPRFKDLKCLPRGERDEVCTSLEDMLQEAEPRRATPQPSTEDEPAKKKRSLLLLGSDSESDKEMVPNRALYHYKAEPSISMDECPLQWWSCKGVFPGSQISGHPCKLCAM</sequence>
<keyword evidence="3" id="KW-1185">Reference proteome</keyword>
<organism evidence="2 3">
    <name type="scientific">Synaphobranchus kaupii</name>
    <name type="common">Kaup's arrowtooth eel</name>
    <dbReference type="NCBI Taxonomy" id="118154"/>
    <lineage>
        <taxon>Eukaryota</taxon>
        <taxon>Metazoa</taxon>
        <taxon>Chordata</taxon>
        <taxon>Craniata</taxon>
        <taxon>Vertebrata</taxon>
        <taxon>Euteleostomi</taxon>
        <taxon>Actinopterygii</taxon>
        <taxon>Neopterygii</taxon>
        <taxon>Teleostei</taxon>
        <taxon>Anguilliformes</taxon>
        <taxon>Synaphobranchidae</taxon>
        <taxon>Synaphobranchus</taxon>
    </lineage>
</organism>
<evidence type="ECO:0000313" key="3">
    <source>
        <dbReference type="Proteomes" id="UP001152622"/>
    </source>
</evidence>
<dbReference type="InterPro" id="IPR012337">
    <property type="entry name" value="RNaseH-like_sf"/>
</dbReference>
<evidence type="ECO:0000313" key="2">
    <source>
        <dbReference type="EMBL" id="KAJ8360342.1"/>
    </source>
</evidence>
<dbReference type="Proteomes" id="UP001152622">
    <property type="component" value="Chromosome 5"/>
</dbReference>
<feature type="region of interest" description="Disordered" evidence="1">
    <location>
        <begin position="116"/>
        <end position="150"/>
    </location>
</feature>
<evidence type="ECO:0000256" key="1">
    <source>
        <dbReference type="SAM" id="MobiDB-lite"/>
    </source>
</evidence>
<gene>
    <name evidence="2" type="ORF">SKAU_G00168670</name>
</gene>
<dbReference type="OrthoDB" id="10046500at2759"/>
<dbReference type="AlphaFoldDB" id="A0A9Q1FKG6"/>
<proteinExistence type="predicted"/>
<reference evidence="2" key="1">
    <citation type="journal article" date="2023" name="Science">
        <title>Genome structures resolve the early diversification of teleost fishes.</title>
        <authorList>
            <person name="Parey E."/>
            <person name="Louis A."/>
            <person name="Montfort J."/>
            <person name="Bouchez O."/>
            <person name="Roques C."/>
            <person name="Iampietro C."/>
            <person name="Lluch J."/>
            <person name="Castinel A."/>
            <person name="Donnadieu C."/>
            <person name="Desvignes T."/>
            <person name="Floi Bucao C."/>
            <person name="Jouanno E."/>
            <person name="Wen M."/>
            <person name="Mejri S."/>
            <person name="Dirks R."/>
            <person name="Jansen H."/>
            <person name="Henkel C."/>
            <person name="Chen W.J."/>
            <person name="Zahm M."/>
            <person name="Cabau C."/>
            <person name="Klopp C."/>
            <person name="Thompson A.W."/>
            <person name="Robinson-Rechavi M."/>
            <person name="Braasch I."/>
            <person name="Lecointre G."/>
            <person name="Bobe J."/>
            <person name="Postlethwait J.H."/>
            <person name="Berthelot C."/>
            <person name="Roest Crollius H."/>
            <person name="Guiguen Y."/>
        </authorList>
    </citation>
    <scope>NUCLEOTIDE SEQUENCE</scope>
    <source>
        <strain evidence="2">WJC10195</strain>
    </source>
</reference>
<dbReference type="SUPFAM" id="SSF53098">
    <property type="entry name" value="Ribonuclease H-like"/>
    <property type="match status" value="1"/>
</dbReference>
<accession>A0A9Q1FKG6</accession>
<protein>
    <submittedName>
        <fullName evidence="2">Uncharacterized protein</fullName>
    </submittedName>
</protein>
<name>A0A9Q1FKG6_SYNKA</name>